<dbReference type="Proteomes" id="UP001054821">
    <property type="component" value="Chromosome 5"/>
</dbReference>
<comment type="caution">
    <text evidence="1">The sequence shown here is derived from an EMBL/GenBank/DDBJ whole genome shotgun (WGS) entry which is preliminary data.</text>
</comment>
<protein>
    <recommendedName>
        <fullName evidence="3">Reverse transcriptase</fullName>
    </recommendedName>
</protein>
<organism evidence="1 2">
    <name type="scientific">Prunus dulcis</name>
    <name type="common">Almond</name>
    <name type="synonym">Amygdalus dulcis</name>
    <dbReference type="NCBI Taxonomy" id="3755"/>
    <lineage>
        <taxon>Eukaryota</taxon>
        <taxon>Viridiplantae</taxon>
        <taxon>Streptophyta</taxon>
        <taxon>Embryophyta</taxon>
        <taxon>Tracheophyta</taxon>
        <taxon>Spermatophyta</taxon>
        <taxon>Magnoliopsida</taxon>
        <taxon>eudicotyledons</taxon>
        <taxon>Gunneridae</taxon>
        <taxon>Pentapetalae</taxon>
        <taxon>rosids</taxon>
        <taxon>fabids</taxon>
        <taxon>Rosales</taxon>
        <taxon>Rosaceae</taxon>
        <taxon>Amygdaloideae</taxon>
        <taxon>Amygdaleae</taxon>
        <taxon>Prunus</taxon>
    </lineage>
</organism>
<dbReference type="PANTHER" id="PTHR33116:SF86">
    <property type="entry name" value="REVERSE TRANSCRIPTASE DOMAIN-CONTAINING PROTEIN"/>
    <property type="match status" value="1"/>
</dbReference>
<evidence type="ECO:0000313" key="1">
    <source>
        <dbReference type="EMBL" id="KAI5327282.1"/>
    </source>
</evidence>
<gene>
    <name evidence="1" type="ORF">L3X38_026678</name>
</gene>
<dbReference type="PANTHER" id="PTHR33116">
    <property type="entry name" value="REVERSE TRANSCRIPTASE ZINC-BINDING DOMAIN-CONTAINING PROTEIN-RELATED-RELATED"/>
    <property type="match status" value="1"/>
</dbReference>
<sequence>MVLKLDMSKAYDFVEWRFLEGMLCKLGFHDRLMDLIMDCITTVTYSVQIMGAYERASWQKINFDKSTACFSLNIVPMMQQLISNMLGVSIIPCHERYLGLPTVAQRSRSQMFKHVHDMLWNKLHGWSSKLLSSAGKELLIKSMA</sequence>
<accession>A0AAD4VN97</accession>
<keyword evidence="2" id="KW-1185">Reference proteome</keyword>
<dbReference type="AlphaFoldDB" id="A0AAD4VN97"/>
<evidence type="ECO:0000313" key="2">
    <source>
        <dbReference type="Proteomes" id="UP001054821"/>
    </source>
</evidence>
<evidence type="ECO:0008006" key="3">
    <source>
        <dbReference type="Google" id="ProtNLM"/>
    </source>
</evidence>
<dbReference type="EMBL" id="JAJFAZ020000005">
    <property type="protein sequence ID" value="KAI5327282.1"/>
    <property type="molecule type" value="Genomic_DNA"/>
</dbReference>
<proteinExistence type="predicted"/>
<name>A0AAD4VN97_PRUDU</name>
<reference evidence="1 2" key="1">
    <citation type="journal article" date="2022" name="G3 (Bethesda)">
        <title>Whole-genome sequence and methylome profiling of the almond [Prunus dulcis (Mill.) D.A. Webb] cultivar 'Nonpareil'.</title>
        <authorList>
            <person name="D'Amico-Willman K.M."/>
            <person name="Ouma W.Z."/>
            <person name="Meulia T."/>
            <person name="Sideli G.M."/>
            <person name="Gradziel T.M."/>
            <person name="Fresnedo-Ramirez J."/>
        </authorList>
    </citation>
    <scope>NUCLEOTIDE SEQUENCE [LARGE SCALE GENOMIC DNA]</scope>
    <source>
        <strain evidence="1">Clone GOH B32 T37-40</strain>
    </source>
</reference>